<reference evidence="1 2" key="1">
    <citation type="submission" date="2019-12" db="EMBL/GenBank/DDBJ databases">
        <title>Rhizobium genotypes associated with high levels of biological nitrogen fixation by grain legumes in a temperate-maritime cropping system.</title>
        <authorList>
            <person name="Maluk M."/>
            <person name="Francesc Ferrando Molina F."/>
            <person name="Lopez Del Egido L."/>
            <person name="Lafos M."/>
            <person name="Langarica-Fuentes A."/>
            <person name="Gebre Yohannes G."/>
            <person name="Young M.W."/>
            <person name="Martin P."/>
            <person name="Gantlett R."/>
            <person name="Kenicer G."/>
            <person name="Hawes C."/>
            <person name="Begg G.S."/>
            <person name="Quilliam R.S."/>
            <person name="Squire G.R."/>
            <person name="Poole P.S."/>
            <person name="Young P.W."/>
            <person name="Iannetta P.M."/>
            <person name="James E.K."/>
        </authorList>
    </citation>
    <scope>NUCLEOTIDE SEQUENCE [LARGE SCALE GENOMIC DNA]</scope>
    <source>
        <strain evidence="1 2">JHI366</strain>
    </source>
</reference>
<dbReference type="Proteomes" id="UP000471753">
    <property type="component" value="Unassembled WGS sequence"/>
</dbReference>
<dbReference type="AlphaFoldDB" id="A0A7K3UK74"/>
<accession>A0A7K3UK74</accession>
<evidence type="ECO:0000313" key="1">
    <source>
        <dbReference type="EMBL" id="NEJ73891.1"/>
    </source>
</evidence>
<proteinExistence type="predicted"/>
<comment type="caution">
    <text evidence="1">The sequence shown here is derived from an EMBL/GenBank/DDBJ whole genome shotgun (WGS) entry which is preliminary data.</text>
</comment>
<organism evidence="1 2">
    <name type="scientific">Rhizobium phaseoli</name>
    <dbReference type="NCBI Taxonomy" id="396"/>
    <lineage>
        <taxon>Bacteria</taxon>
        <taxon>Pseudomonadati</taxon>
        <taxon>Pseudomonadota</taxon>
        <taxon>Alphaproteobacteria</taxon>
        <taxon>Hyphomicrobiales</taxon>
        <taxon>Rhizobiaceae</taxon>
        <taxon>Rhizobium/Agrobacterium group</taxon>
        <taxon>Rhizobium</taxon>
    </lineage>
</organism>
<protein>
    <submittedName>
        <fullName evidence="1">Uncharacterized protein</fullName>
    </submittedName>
</protein>
<sequence>MFLRHDPSSLCNTTGALLVVALSAAISSALREMLFGRQGIVNITITEAPSPDGCAKVDLSSNFALLHSSASRQPA</sequence>
<gene>
    <name evidence="1" type="ORF">GR197_25670</name>
</gene>
<dbReference type="RefSeq" id="WP_164014686.1">
    <property type="nucleotide sequence ID" value="NZ_WUFT01000020.1"/>
</dbReference>
<name>A0A7K3UK74_9HYPH</name>
<evidence type="ECO:0000313" key="2">
    <source>
        <dbReference type="Proteomes" id="UP000471753"/>
    </source>
</evidence>
<dbReference type="EMBL" id="WUFT01000020">
    <property type="protein sequence ID" value="NEJ73891.1"/>
    <property type="molecule type" value="Genomic_DNA"/>
</dbReference>